<proteinExistence type="predicted"/>
<organism evidence="1">
    <name type="scientific">marine sediment metagenome</name>
    <dbReference type="NCBI Taxonomy" id="412755"/>
    <lineage>
        <taxon>unclassified sequences</taxon>
        <taxon>metagenomes</taxon>
        <taxon>ecological metagenomes</taxon>
    </lineage>
</organism>
<name>A0A0F9K4V0_9ZZZZ</name>
<comment type="caution">
    <text evidence="1">The sequence shown here is derived from an EMBL/GenBank/DDBJ whole genome shotgun (WGS) entry which is preliminary data.</text>
</comment>
<accession>A0A0F9K4V0</accession>
<reference evidence="1" key="1">
    <citation type="journal article" date="2015" name="Nature">
        <title>Complex archaea that bridge the gap between prokaryotes and eukaryotes.</title>
        <authorList>
            <person name="Spang A."/>
            <person name="Saw J.H."/>
            <person name="Jorgensen S.L."/>
            <person name="Zaremba-Niedzwiedzka K."/>
            <person name="Martijn J."/>
            <person name="Lind A.E."/>
            <person name="van Eijk R."/>
            <person name="Schleper C."/>
            <person name="Guy L."/>
            <person name="Ettema T.J."/>
        </authorList>
    </citation>
    <scope>NUCLEOTIDE SEQUENCE</scope>
</reference>
<dbReference type="EMBL" id="LAZR01008710">
    <property type="protein sequence ID" value="KKM77013.1"/>
    <property type="molecule type" value="Genomic_DNA"/>
</dbReference>
<dbReference type="AlphaFoldDB" id="A0A0F9K4V0"/>
<protein>
    <submittedName>
        <fullName evidence="1">Uncharacterized protein</fullName>
    </submittedName>
</protein>
<gene>
    <name evidence="1" type="ORF">LCGC14_1374360</name>
</gene>
<sequence length="94" mass="10996">MLKKINCFLGFCDACEDELETNDYILHLPTEDDVEEEMVNADWMLWRGQHWCENCRPSCDFCGHDFGCHSYGEDGCNEYNCTCALFMVYEKEGK</sequence>
<evidence type="ECO:0000313" key="1">
    <source>
        <dbReference type="EMBL" id="KKM77013.1"/>
    </source>
</evidence>